<feature type="region of interest" description="Disordered" evidence="1">
    <location>
        <begin position="1"/>
        <end position="64"/>
    </location>
</feature>
<reference evidence="2" key="2">
    <citation type="journal article" date="2023" name="Plants (Basel)">
        <title>Annotation of the Turnera subulata (Passifloraceae) Draft Genome Reveals the S-Locus Evolved after the Divergence of Turneroideae from Passifloroideae in a Stepwise Manner.</title>
        <authorList>
            <person name="Henning P.M."/>
            <person name="Roalson E.H."/>
            <person name="Mir W."/>
            <person name="McCubbin A.G."/>
            <person name="Shore J.S."/>
        </authorList>
    </citation>
    <scope>NUCLEOTIDE SEQUENCE</scope>
    <source>
        <strain evidence="2">F60SS</strain>
    </source>
</reference>
<sequence length="196" mass="22190">MGRKPGSKPVRAQYPHHSRSSMMDPMEEKARPRHPSRKSMEEANRRGSGARVSRREQTERESDQMMMAPLQRRKRACHRPQIRRKSMEDAGKGWSKLLVPPKRREGESPVFLQEAAASVGFSLARRDWSSGDSLARRDWSGGCLGFVRVAIQTVKGLGDGQPYCALWVLPSSLIILGCLFNSQGLIVRTEMERLPY</sequence>
<feature type="compositionally biased region" description="Basic and acidic residues" evidence="1">
    <location>
        <begin position="53"/>
        <end position="63"/>
    </location>
</feature>
<dbReference type="EMBL" id="JAKUCV010007499">
    <property type="protein sequence ID" value="KAJ4823238.1"/>
    <property type="molecule type" value="Genomic_DNA"/>
</dbReference>
<feature type="region of interest" description="Disordered" evidence="1">
    <location>
        <begin position="70"/>
        <end position="89"/>
    </location>
</feature>
<name>A0A9Q0F1P8_9ROSI</name>
<accession>A0A9Q0F1P8</accession>
<reference evidence="2" key="1">
    <citation type="submission" date="2022-02" db="EMBL/GenBank/DDBJ databases">
        <authorList>
            <person name="Henning P.M."/>
            <person name="McCubbin A.G."/>
            <person name="Shore J.S."/>
        </authorList>
    </citation>
    <scope>NUCLEOTIDE SEQUENCE</scope>
    <source>
        <strain evidence="2">F60SS</strain>
        <tissue evidence="2">Leaves</tissue>
    </source>
</reference>
<organism evidence="2 3">
    <name type="scientific">Turnera subulata</name>
    <dbReference type="NCBI Taxonomy" id="218843"/>
    <lineage>
        <taxon>Eukaryota</taxon>
        <taxon>Viridiplantae</taxon>
        <taxon>Streptophyta</taxon>
        <taxon>Embryophyta</taxon>
        <taxon>Tracheophyta</taxon>
        <taxon>Spermatophyta</taxon>
        <taxon>Magnoliopsida</taxon>
        <taxon>eudicotyledons</taxon>
        <taxon>Gunneridae</taxon>
        <taxon>Pentapetalae</taxon>
        <taxon>rosids</taxon>
        <taxon>fabids</taxon>
        <taxon>Malpighiales</taxon>
        <taxon>Passifloraceae</taxon>
        <taxon>Turnera</taxon>
    </lineage>
</organism>
<gene>
    <name evidence="2" type="ORF">Tsubulata_004509</name>
</gene>
<dbReference type="Proteomes" id="UP001141552">
    <property type="component" value="Unassembled WGS sequence"/>
</dbReference>
<dbReference type="AlphaFoldDB" id="A0A9Q0F1P8"/>
<evidence type="ECO:0000313" key="2">
    <source>
        <dbReference type="EMBL" id="KAJ4823238.1"/>
    </source>
</evidence>
<proteinExistence type="predicted"/>
<feature type="compositionally biased region" description="Basic residues" evidence="1">
    <location>
        <begin position="71"/>
        <end position="84"/>
    </location>
</feature>
<protein>
    <submittedName>
        <fullName evidence="2">Uncharacterized protein</fullName>
    </submittedName>
</protein>
<keyword evidence="3" id="KW-1185">Reference proteome</keyword>
<evidence type="ECO:0000256" key="1">
    <source>
        <dbReference type="SAM" id="MobiDB-lite"/>
    </source>
</evidence>
<evidence type="ECO:0000313" key="3">
    <source>
        <dbReference type="Proteomes" id="UP001141552"/>
    </source>
</evidence>
<comment type="caution">
    <text evidence="2">The sequence shown here is derived from an EMBL/GenBank/DDBJ whole genome shotgun (WGS) entry which is preliminary data.</text>
</comment>